<sequence length="402" mass="44418">MTFLKKALSMKAELRAIRRQLHQFPELSFLEYKTTKKIKNYLNSIDNMVVLTGKENIGLDTGVVGILSNGEGPTIAIRADIDALPIAEENKHNYKSQHKGVMHACGHDAHTTIGLGTAQLLATEMNKGKLTGKLVFIFQPAEEDTDENGLTGAPHLIKGGVLEKVDAVMALHVNPEEPVGNVLINEGYSMASVDTFEATLHGSGGHAAYPHHASDPIWMLGTILQHIQGIVARKVSPLEPSVISVTHIETTPSYNVIPNEVKLQGTIRSYHPSTRFQLEEELNKALELTRFMGGDYTLSVNHGEPVLYNNPSVTRWYEQTVQDILPEFTIEHKPFGLGGEDFSHMTERVPGAMFFLGAQKDQQPNRGLHMPEFDINEDAIIYGITIFAETASRFLKGIYKIG</sequence>
<dbReference type="RefSeq" id="WP_153727077.1">
    <property type="nucleotide sequence ID" value="NZ_WJNH01000001.1"/>
</dbReference>
<dbReference type="GO" id="GO:0046872">
    <property type="term" value="F:metal ion binding"/>
    <property type="evidence" value="ECO:0007669"/>
    <property type="project" value="UniProtKB-KW"/>
</dbReference>
<evidence type="ECO:0000256" key="2">
    <source>
        <dbReference type="PIRSR" id="PIRSR005962-1"/>
    </source>
</evidence>
<dbReference type="InterPro" id="IPR017439">
    <property type="entry name" value="Amidohydrolase"/>
</dbReference>
<name>A0A6G1X2K3_9BACI</name>
<dbReference type="AlphaFoldDB" id="A0A6G1X2K3"/>
<dbReference type="Pfam" id="PF01546">
    <property type="entry name" value="Peptidase_M20"/>
    <property type="match status" value="1"/>
</dbReference>
<feature type="binding site" evidence="2">
    <location>
        <position position="369"/>
    </location>
    <ligand>
        <name>Mn(2+)</name>
        <dbReference type="ChEBI" id="CHEBI:29035"/>
        <label>2</label>
    </ligand>
</feature>
<dbReference type="GO" id="GO:0019877">
    <property type="term" value="P:diaminopimelate biosynthetic process"/>
    <property type="evidence" value="ECO:0007669"/>
    <property type="project" value="UniProtKB-ARBA"/>
</dbReference>
<dbReference type="InterPro" id="IPR011650">
    <property type="entry name" value="Peptidase_M20_dimer"/>
</dbReference>
<evidence type="ECO:0000259" key="3">
    <source>
        <dbReference type="Pfam" id="PF07687"/>
    </source>
</evidence>
<dbReference type="Gene3D" id="3.40.630.10">
    <property type="entry name" value="Zn peptidases"/>
    <property type="match status" value="1"/>
</dbReference>
<keyword evidence="1 4" id="KW-0378">Hydrolase</keyword>
<dbReference type="InterPro" id="IPR002933">
    <property type="entry name" value="Peptidase_M20"/>
</dbReference>
<feature type="binding site" evidence="2">
    <location>
        <position position="172"/>
    </location>
    <ligand>
        <name>Mn(2+)</name>
        <dbReference type="ChEBI" id="CHEBI:29035"/>
        <label>2</label>
    </ligand>
</feature>
<feature type="binding site" evidence="2">
    <location>
        <position position="105"/>
    </location>
    <ligand>
        <name>Mn(2+)</name>
        <dbReference type="ChEBI" id="CHEBI:29035"/>
        <label>2</label>
    </ligand>
</feature>
<dbReference type="InterPro" id="IPR036264">
    <property type="entry name" value="Bact_exopeptidase_dim_dom"/>
</dbReference>
<feature type="binding site" evidence="2">
    <location>
        <position position="107"/>
    </location>
    <ligand>
        <name>Mn(2+)</name>
        <dbReference type="ChEBI" id="CHEBI:29035"/>
        <label>2</label>
    </ligand>
</feature>
<dbReference type="SUPFAM" id="SSF55031">
    <property type="entry name" value="Bacterial exopeptidase dimerisation domain"/>
    <property type="match status" value="1"/>
</dbReference>
<dbReference type="PANTHER" id="PTHR11014">
    <property type="entry name" value="PEPTIDASE M20 FAMILY MEMBER"/>
    <property type="match status" value="1"/>
</dbReference>
<gene>
    <name evidence="4" type="ORF">GH754_02175</name>
</gene>
<comment type="cofactor">
    <cofactor evidence="2">
        <name>Mn(2+)</name>
        <dbReference type="ChEBI" id="CHEBI:29035"/>
    </cofactor>
    <text evidence="2">The Mn(2+) ion enhances activity.</text>
</comment>
<feature type="domain" description="Peptidase M20 dimerisation" evidence="3">
    <location>
        <begin position="195"/>
        <end position="287"/>
    </location>
</feature>
<dbReference type="FunFam" id="3.30.70.360:FF:000001">
    <property type="entry name" value="N-acetyldiaminopimelate deacetylase"/>
    <property type="match status" value="1"/>
</dbReference>
<evidence type="ECO:0000313" key="4">
    <source>
        <dbReference type="EMBL" id="MRG85130.1"/>
    </source>
</evidence>
<dbReference type="GO" id="GO:0050118">
    <property type="term" value="F:N-acetyldiaminopimelate deacetylase activity"/>
    <property type="evidence" value="ECO:0007669"/>
    <property type="project" value="UniProtKB-ARBA"/>
</dbReference>
<protein>
    <submittedName>
        <fullName evidence="4">Amidohydrolase</fullName>
    </submittedName>
</protein>
<dbReference type="NCBIfam" id="TIGR01891">
    <property type="entry name" value="amidohydrolases"/>
    <property type="match status" value="1"/>
</dbReference>
<organism evidence="4 5">
    <name type="scientific">Salinibacillus xinjiangensis</name>
    <dbReference type="NCBI Taxonomy" id="1229268"/>
    <lineage>
        <taxon>Bacteria</taxon>
        <taxon>Bacillati</taxon>
        <taxon>Bacillota</taxon>
        <taxon>Bacilli</taxon>
        <taxon>Bacillales</taxon>
        <taxon>Bacillaceae</taxon>
        <taxon>Salinibacillus</taxon>
    </lineage>
</organism>
<evidence type="ECO:0000313" key="5">
    <source>
        <dbReference type="Proteomes" id="UP000480185"/>
    </source>
</evidence>
<feature type="binding site" evidence="2">
    <location>
        <position position="143"/>
    </location>
    <ligand>
        <name>Mn(2+)</name>
        <dbReference type="ChEBI" id="CHEBI:29035"/>
        <label>2</label>
    </ligand>
</feature>
<keyword evidence="2" id="KW-0464">Manganese</keyword>
<evidence type="ECO:0000256" key="1">
    <source>
        <dbReference type="ARBA" id="ARBA00022801"/>
    </source>
</evidence>
<dbReference type="OrthoDB" id="9776731at2"/>
<dbReference type="SUPFAM" id="SSF53187">
    <property type="entry name" value="Zn-dependent exopeptidases"/>
    <property type="match status" value="1"/>
</dbReference>
<dbReference type="PIRSF" id="PIRSF005962">
    <property type="entry name" value="Pept_M20D_amidohydro"/>
    <property type="match status" value="1"/>
</dbReference>
<dbReference type="Proteomes" id="UP000480185">
    <property type="component" value="Unassembled WGS sequence"/>
</dbReference>
<comment type="caution">
    <text evidence="4">The sequence shown here is derived from an EMBL/GenBank/DDBJ whole genome shotgun (WGS) entry which is preliminary data.</text>
</comment>
<keyword evidence="5" id="KW-1185">Reference proteome</keyword>
<proteinExistence type="predicted"/>
<dbReference type="PANTHER" id="PTHR11014:SF63">
    <property type="entry name" value="METALLOPEPTIDASE, PUTATIVE (AFU_ORTHOLOGUE AFUA_6G09600)-RELATED"/>
    <property type="match status" value="1"/>
</dbReference>
<reference evidence="4 5" key="1">
    <citation type="submission" date="2019-11" db="EMBL/GenBank/DDBJ databases">
        <authorList>
            <person name="Li J."/>
        </authorList>
    </citation>
    <scope>NUCLEOTIDE SEQUENCE [LARGE SCALE GENOMIC DNA]</scope>
    <source>
        <strain evidence="4 5">J4</strain>
    </source>
</reference>
<accession>A0A6G1X2K3</accession>
<dbReference type="Pfam" id="PF07687">
    <property type="entry name" value="M20_dimer"/>
    <property type="match status" value="1"/>
</dbReference>
<keyword evidence="2" id="KW-0479">Metal-binding</keyword>
<dbReference type="EMBL" id="WJNH01000001">
    <property type="protein sequence ID" value="MRG85130.1"/>
    <property type="molecule type" value="Genomic_DNA"/>
</dbReference>
<dbReference type="Gene3D" id="3.30.70.360">
    <property type="match status" value="1"/>
</dbReference>